<dbReference type="Pfam" id="PF24706">
    <property type="entry name" value="DUF7669"/>
    <property type="match status" value="1"/>
</dbReference>
<dbReference type="InterPro" id="IPR011856">
    <property type="entry name" value="tRNA_endonuc-like_dom_sf"/>
</dbReference>
<name>A0A437QG18_9GAMM</name>
<feature type="domain" description="DUF7669" evidence="3">
    <location>
        <begin position="7"/>
        <end position="84"/>
    </location>
</feature>
<protein>
    <submittedName>
        <fullName evidence="4">DUF91 domain-containing protein</fullName>
    </submittedName>
</protein>
<dbReference type="GO" id="GO:0004519">
    <property type="term" value="F:endonuclease activity"/>
    <property type="evidence" value="ECO:0007669"/>
    <property type="project" value="InterPro"/>
</dbReference>
<keyword evidence="5" id="KW-1185">Reference proteome</keyword>
<dbReference type="CDD" id="cd22341">
    <property type="entry name" value="NucS-like"/>
    <property type="match status" value="1"/>
</dbReference>
<evidence type="ECO:0000313" key="5">
    <source>
        <dbReference type="Proteomes" id="UP000283077"/>
    </source>
</evidence>
<reference evidence="4 5" key="1">
    <citation type="submission" date="2019-01" db="EMBL/GenBank/DDBJ databases">
        <authorList>
            <person name="Chen W.-M."/>
        </authorList>
    </citation>
    <scope>NUCLEOTIDE SEQUENCE [LARGE SCALE GENOMIC DNA]</scope>
    <source>
        <strain evidence="4 5">KYPC3</strain>
    </source>
</reference>
<dbReference type="PANTHER" id="PTHR38814:SF1">
    <property type="entry name" value="ENDONUCLEASE NUCS"/>
    <property type="match status" value="1"/>
</dbReference>
<evidence type="ECO:0000259" key="2">
    <source>
        <dbReference type="Pfam" id="PF01939"/>
    </source>
</evidence>
<dbReference type="Gene3D" id="3.40.1350.10">
    <property type="match status" value="1"/>
</dbReference>
<dbReference type="AlphaFoldDB" id="A0A437QG18"/>
<dbReference type="InterPro" id="IPR002793">
    <property type="entry name" value="Endonuclease_NucS"/>
</dbReference>
<evidence type="ECO:0000259" key="3">
    <source>
        <dbReference type="Pfam" id="PF24706"/>
    </source>
</evidence>
<dbReference type="InterPro" id="IPR056086">
    <property type="entry name" value="DUF7669"/>
</dbReference>
<dbReference type="PANTHER" id="PTHR38814">
    <property type="entry name" value="ENDONUCLEASE NUCS"/>
    <property type="match status" value="1"/>
</dbReference>
<dbReference type="GO" id="GO:0003677">
    <property type="term" value="F:DNA binding"/>
    <property type="evidence" value="ECO:0007669"/>
    <property type="project" value="UniProtKB-KW"/>
</dbReference>
<dbReference type="RefSeq" id="WP_127700475.1">
    <property type="nucleotide sequence ID" value="NZ_SACS01000021.1"/>
</dbReference>
<dbReference type="Proteomes" id="UP000283077">
    <property type="component" value="Unassembled WGS sequence"/>
</dbReference>
<evidence type="ECO:0000313" key="4">
    <source>
        <dbReference type="EMBL" id="RVU33498.1"/>
    </source>
</evidence>
<dbReference type="OrthoDB" id="5786149at2"/>
<dbReference type="Pfam" id="PF01939">
    <property type="entry name" value="NucS_C"/>
    <property type="match status" value="1"/>
</dbReference>
<comment type="caution">
    <text evidence="4">The sequence shown here is derived from an EMBL/GenBank/DDBJ whole genome shotgun (WGS) entry which is preliminary data.</text>
</comment>
<proteinExistence type="predicted"/>
<keyword evidence="1" id="KW-0238">DNA-binding</keyword>
<feature type="domain" description="Endonuclease NucS C-terminal" evidence="2">
    <location>
        <begin position="122"/>
        <end position="219"/>
    </location>
</feature>
<sequence length="252" mass="28752">MPIYDYPVRVLIRNMIFELTPKPSLQFSKNDARDWFAKNYPKIKEGTIDAHLVRFSTNAPSRLHHTVRDEEDLLFQIDGSHFRLYDPATDPAPIHSKSDVLTAQEQFSESDEVKRLSEFAYESDLRDFLAKNLSHIEPGLTLYKDEGISGIEFPVGGRFVDILALDSQGNFVVIELKVSRGYDRVVGQLLRYMAWIEKHHAEPSQGVRGIIAAREISEDLKLACSYMPQVSLYEYELSVVLRKVDVEAIASC</sequence>
<dbReference type="EMBL" id="SACS01000021">
    <property type="protein sequence ID" value="RVU33498.1"/>
    <property type="molecule type" value="Genomic_DNA"/>
</dbReference>
<evidence type="ECO:0000256" key="1">
    <source>
        <dbReference type="ARBA" id="ARBA00023125"/>
    </source>
</evidence>
<accession>A0A437QG18</accession>
<organism evidence="4 5">
    <name type="scientific">Rheinheimera riviphila</name>
    <dbReference type="NCBI Taxonomy" id="1834037"/>
    <lineage>
        <taxon>Bacteria</taxon>
        <taxon>Pseudomonadati</taxon>
        <taxon>Pseudomonadota</taxon>
        <taxon>Gammaproteobacteria</taxon>
        <taxon>Chromatiales</taxon>
        <taxon>Chromatiaceae</taxon>
        <taxon>Rheinheimera</taxon>
    </lineage>
</organism>
<dbReference type="InterPro" id="IPR048301">
    <property type="entry name" value="NucS_C"/>
</dbReference>
<gene>
    <name evidence="4" type="ORF">EOE67_16700</name>
</gene>